<protein>
    <recommendedName>
        <fullName evidence="2">Phosphoesterase</fullName>
        <ecNumber evidence="2">3.1.4.-</ecNumber>
    </recommendedName>
</protein>
<dbReference type="EMBL" id="JACXST010000002">
    <property type="protein sequence ID" value="MBD9360982.1"/>
    <property type="molecule type" value="Genomic_DNA"/>
</dbReference>
<proteinExistence type="inferred from homology"/>
<dbReference type="Proteomes" id="UP000641152">
    <property type="component" value="Unassembled WGS sequence"/>
</dbReference>
<accession>A0ABR9DGF3</accession>
<dbReference type="InterPro" id="IPR029052">
    <property type="entry name" value="Metallo-depent_PP-like"/>
</dbReference>
<evidence type="ECO:0000259" key="3">
    <source>
        <dbReference type="Pfam" id="PF12850"/>
    </source>
</evidence>
<dbReference type="Gene3D" id="3.60.21.10">
    <property type="match status" value="1"/>
</dbReference>
<dbReference type="InterPro" id="IPR000979">
    <property type="entry name" value="Phosphodiesterase_MJ0936/Vps29"/>
</dbReference>
<name>A0ABR9DGF3_9GAMM</name>
<dbReference type="Pfam" id="PF12850">
    <property type="entry name" value="Metallophos_2"/>
    <property type="match status" value="1"/>
</dbReference>
<reference evidence="4 5" key="1">
    <citation type="submission" date="2020-09" db="EMBL/GenBank/DDBJ databases">
        <title>Methylomonas albis sp. nov. and Methylomonas fluvii sp. nov.: Two cold-adapted methanotrophs from the River Elbe and an amended description of Methylovulum psychrotolerans strain Eb1.</title>
        <authorList>
            <person name="Bussmann I.K."/>
            <person name="Klings K.-W."/>
            <person name="Warnstedt J."/>
            <person name="Hoppert M."/>
            <person name="Saborowski A."/>
            <person name="Horn F."/>
            <person name="Liebner S."/>
        </authorList>
    </citation>
    <scope>NUCLEOTIDE SEQUENCE [LARGE SCALE GENOMIC DNA]</scope>
    <source>
        <strain evidence="4 5">EbB</strain>
    </source>
</reference>
<dbReference type="InterPro" id="IPR024654">
    <property type="entry name" value="Calcineurin-like_PHP_lpxH"/>
</dbReference>
<dbReference type="RefSeq" id="WP_192393856.1">
    <property type="nucleotide sequence ID" value="NZ_CAJHIU010000002.1"/>
</dbReference>
<dbReference type="PANTHER" id="PTHR11124">
    <property type="entry name" value="VACUOLAR SORTING PROTEIN VPS29"/>
    <property type="match status" value="1"/>
</dbReference>
<comment type="caution">
    <text evidence="4">The sequence shown here is derived from an EMBL/GenBank/DDBJ whole genome shotgun (WGS) entry which is preliminary data.</text>
</comment>
<evidence type="ECO:0000313" key="5">
    <source>
        <dbReference type="Proteomes" id="UP000641152"/>
    </source>
</evidence>
<evidence type="ECO:0000256" key="2">
    <source>
        <dbReference type="RuleBase" id="RU362039"/>
    </source>
</evidence>
<gene>
    <name evidence="4" type="ORF">EBB_10660</name>
</gene>
<dbReference type="SUPFAM" id="SSF56300">
    <property type="entry name" value="Metallo-dependent phosphatases"/>
    <property type="match status" value="1"/>
</dbReference>
<sequence length="154" mass="16670">MPYRIGIISDTHGLLRPEALAALKGCQRIIHAGDIGKQEVLQRLNELAPVTAVRGNNDKGAWADELPISARVMVGQLSIYVIHDLAELPIDPVAPGIRVVISGHSHKPSIQERDGVLYLNPGSTGPRRFKLPVAVAELIIRDTAIEARIVELAV</sequence>
<feature type="domain" description="Calcineurin-like phosphoesterase" evidence="3">
    <location>
        <begin position="4"/>
        <end position="136"/>
    </location>
</feature>
<evidence type="ECO:0000313" key="4">
    <source>
        <dbReference type="EMBL" id="MBD9360982.1"/>
    </source>
</evidence>
<evidence type="ECO:0000256" key="1">
    <source>
        <dbReference type="ARBA" id="ARBA00008950"/>
    </source>
</evidence>
<comment type="cofactor">
    <cofactor evidence="2">
        <name>a divalent metal cation</name>
        <dbReference type="ChEBI" id="CHEBI:60240"/>
    </cofactor>
</comment>
<dbReference type="NCBIfam" id="TIGR00040">
    <property type="entry name" value="yfcE"/>
    <property type="match status" value="1"/>
</dbReference>
<keyword evidence="5" id="KW-1185">Reference proteome</keyword>
<keyword evidence="2" id="KW-0479">Metal-binding</keyword>
<dbReference type="EC" id="3.1.4.-" evidence="2"/>
<comment type="similarity">
    <text evidence="1 2">Belongs to the metallophosphoesterase superfamily. YfcE family.</text>
</comment>
<organism evidence="4 5">
    <name type="scientific">Methylomonas fluvii</name>
    <dbReference type="NCBI Taxonomy" id="1854564"/>
    <lineage>
        <taxon>Bacteria</taxon>
        <taxon>Pseudomonadati</taxon>
        <taxon>Pseudomonadota</taxon>
        <taxon>Gammaproteobacteria</taxon>
        <taxon>Methylococcales</taxon>
        <taxon>Methylococcaceae</taxon>
        <taxon>Methylomonas</taxon>
    </lineage>
</organism>